<dbReference type="InterPro" id="IPR011009">
    <property type="entry name" value="Kinase-like_dom_sf"/>
</dbReference>
<dbReference type="HOGENOM" id="CLU_048917_0_0_1"/>
<feature type="non-terminal residue" evidence="2">
    <location>
        <position position="197"/>
    </location>
</feature>
<evidence type="ECO:0000259" key="1">
    <source>
        <dbReference type="PROSITE" id="PS50011"/>
    </source>
</evidence>
<dbReference type="GO" id="GO:0004672">
    <property type="term" value="F:protein kinase activity"/>
    <property type="evidence" value="ECO:0007669"/>
    <property type="project" value="InterPro"/>
</dbReference>
<proteinExistence type="predicted"/>
<dbReference type="InterPro" id="IPR000719">
    <property type="entry name" value="Prot_kinase_dom"/>
</dbReference>
<dbReference type="AlphaFoldDB" id="A0A067T2Y9"/>
<evidence type="ECO:0000313" key="3">
    <source>
        <dbReference type="Proteomes" id="UP000027222"/>
    </source>
</evidence>
<accession>A0A067T2Y9</accession>
<dbReference type="PROSITE" id="PS50011">
    <property type="entry name" value="PROTEIN_KINASE_DOM"/>
    <property type="match status" value="1"/>
</dbReference>
<dbReference type="OrthoDB" id="2985259at2759"/>
<name>A0A067T2Y9_GALM3</name>
<keyword evidence="3" id="KW-1185">Reference proteome</keyword>
<dbReference type="EMBL" id="KL142376">
    <property type="protein sequence ID" value="KDR77466.1"/>
    <property type="molecule type" value="Genomic_DNA"/>
</dbReference>
<feature type="non-terminal residue" evidence="2">
    <location>
        <position position="1"/>
    </location>
</feature>
<gene>
    <name evidence="2" type="ORF">GALMADRAFT_39225</name>
</gene>
<dbReference type="Proteomes" id="UP000027222">
    <property type="component" value="Unassembled WGS sequence"/>
</dbReference>
<reference evidence="3" key="1">
    <citation type="journal article" date="2014" name="Proc. Natl. Acad. Sci. U.S.A.">
        <title>Extensive sampling of basidiomycete genomes demonstrates inadequacy of the white-rot/brown-rot paradigm for wood decay fungi.</title>
        <authorList>
            <person name="Riley R."/>
            <person name="Salamov A.A."/>
            <person name="Brown D.W."/>
            <person name="Nagy L.G."/>
            <person name="Floudas D."/>
            <person name="Held B.W."/>
            <person name="Levasseur A."/>
            <person name="Lombard V."/>
            <person name="Morin E."/>
            <person name="Otillar R."/>
            <person name="Lindquist E.A."/>
            <person name="Sun H."/>
            <person name="LaButti K.M."/>
            <person name="Schmutz J."/>
            <person name="Jabbour D."/>
            <person name="Luo H."/>
            <person name="Baker S.E."/>
            <person name="Pisabarro A.G."/>
            <person name="Walton J.D."/>
            <person name="Blanchette R.A."/>
            <person name="Henrissat B."/>
            <person name="Martin F."/>
            <person name="Cullen D."/>
            <person name="Hibbett D.S."/>
            <person name="Grigoriev I.V."/>
        </authorList>
    </citation>
    <scope>NUCLEOTIDE SEQUENCE [LARGE SCALE GENOMIC DNA]</scope>
    <source>
        <strain evidence="3">CBS 339.88</strain>
    </source>
</reference>
<feature type="domain" description="Protein kinase" evidence="1">
    <location>
        <begin position="1"/>
        <end position="197"/>
    </location>
</feature>
<protein>
    <recommendedName>
        <fullName evidence="1">Protein kinase domain-containing protein</fullName>
    </recommendedName>
</protein>
<dbReference type="Gene3D" id="1.10.510.10">
    <property type="entry name" value="Transferase(Phosphotransferase) domain 1"/>
    <property type="match status" value="1"/>
</dbReference>
<organism evidence="2 3">
    <name type="scientific">Galerina marginata (strain CBS 339.88)</name>
    <dbReference type="NCBI Taxonomy" id="685588"/>
    <lineage>
        <taxon>Eukaryota</taxon>
        <taxon>Fungi</taxon>
        <taxon>Dikarya</taxon>
        <taxon>Basidiomycota</taxon>
        <taxon>Agaricomycotina</taxon>
        <taxon>Agaricomycetes</taxon>
        <taxon>Agaricomycetidae</taxon>
        <taxon>Agaricales</taxon>
        <taxon>Agaricineae</taxon>
        <taxon>Strophariaceae</taxon>
        <taxon>Galerina</taxon>
    </lineage>
</organism>
<dbReference type="GO" id="GO:0005524">
    <property type="term" value="F:ATP binding"/>
    <property type="evidence" value="ECO:0007669"/>
    <property type="project" value="InterPro"/>
</dbReference>
<dbReference type="STRING" id="685588.A0A067T2Y9"/>
<sequence length="197" mass="22460">NGLSHAASGRNGRDFILRVMTAGGQGHNHLNIMRRISSAPGALRGQNHILPMLDEIVFEDIVIGIFPRCSYDFPWASGMHEFSSVEDLLYMVLQALEGITFLHDNLIAHRDLFSNNFMVEWCPASLNHGRSITRPRVYIIDFETAVQFPETSKQSDRVCLDWPFKREVYGRPIPPELECGDPYSPFMLDMWQFGSDL</sequence>
<evidence type="ECO:0000313" key="2">
    <source>
        <dbReference type="EMBL" id="KDR77466.1"/>
    </source>
</evidence>
<dbReference type="SUPFAM" id="SSF56112">
    <property type="entry name" value="Protein kinase-like (PK-like)"/>
    <property type="match status" value="1"/>
</dbReference>